<dbReference type="VEuPathDB" id="TrichDB:TVAGG3_0191580"/>
<dbReference type="VEuPathDB" id="TrichDB:TVAG_474580"/>
<keyword evidence="1" id="KW-0175">Coiled coil</keyword>
<organism evidence="2 3">
    <name type="scientific">Trichomonas vaginalis (strain ATCC PRA-98 / G3)</name>
    <dbReference type="NCBI Taxonomy" id="412133"/>
    <lineage>
        <taxon>Eukaryota</taxon>
        <taxon>Metamonada</taxon>
        <taxon>Parabasalia</taxon>
        <taxon>Trichomonadida</taxon>
        <taxon>Trichomonadidae</taxon>
        <taxon>Trichomonas</taxon>
    </lineage>
</organism>
<dbReference type="InParanoid" id="A2ESZ4"/>
<protein>
    <submittedName>
        <fullName evidence="2">Uncharacterized protein</fullName>
    </submittedName>
</protein>
<evidence type="ECO:0000313" key="3">
    <source>
        <dbReference type="Proteomes" id="UP000001542"/>
    </source>
</evidence>
<dbReference type="EMBL" id="DS113481">
    <property type="protein sequence ID" value="EAY04252.1"/>
    <property type="molecule type" value="Genomic_DNA"/>
</dbReference>
<proteinExistence type="predicted"/>
<accession>A2ESZ4</accession>
<dbReference type="KEGG" id="tva:4762106"/>
<gene>
    <name evidence="2" type="ORF">TVAG_474580</name>
</gene>
<dbReference type="RefSeq" id="XP_001316475.1">
    <property type="nucleotide sequence ID" value="XM_001316440.1"/>
</dbReference>
<evidence type="ECO:0000256" key="1">
    <source>
        <dbReference type="SAM" id="Coils"/>
    </source>
</evidence>
<evidence type="ECO:0000313" key="2">
    <source>
        <dbReference type="EMBL" id="EAY04252.1"/>
    </source>
</evidence>
<feature type="coiled-coil region" evidence="1">
    <location>
        <begin position="98"/>
        <end position="125"/>
    </location>
</feature>
<keyword evidence="3" id="KW-1185">Reference proteome</keyword>
<sequence>MTNLNPHQVGINLTISQDGSDYGIYFTFDVKNDDIDEVVSELVKTCNLDEEEGLELKRVMESQLQQAIGQLPPPEITHSNTKPKYYFEPSDDADLANEKEYQALLAQQRKALADIESRHDREQKEMISRLKGVPVNSHKIVDDLIVFS</sequence>
<dbReference type="SMR" id="A2ESZ4"/>
<dbReference type="Proteomes" id="UP000001542">
    <property type="component" value="Unassembled WGS sequence"/>
</dbReference>
<name>A2ESZ4_TRIV3</name>
<reference evidence="2" key="1">
    <citation type="submission" date="2006-10" db="EMBL/GenBank/DDBJ databases">
        <authorList>
            <person name="Amadeo P."/>
            <person name="Zhao Q."/>
            <person name="Wortman J."/>
            <person name="Fraser-Liggett C."/>
            <person name="Carlton J."/>
        </authorList>
    </citation>
    <scope>NUCLEOTIDE SEQUENCE</scope>
    <source>
        <strain evidence="2">G3</strain>
    </source>
</reference>
<reference evidence="2" key="2">
    <citation type="journal article" date="2007" name="Science">
        <title>Draft genome sequence of the sexually transmitted pathogen Trichomonas vaginalis.</title>
        <authorList>
            <person name="Carlton J.M."/>
            <person name="Hirt R.P."/>
            <person name="Silva J.C."/>
            <person name="Delcher A.L."/>
            <person name="Schatz M."/>
            <person name="Zhao Q."/>
            <person name="Wortman J.R."/>
            <person name="Bidwell S.L."/>
            <person name="Alsmark U.C.M."/>
            <person name="Besteiro S."/>
            <person name="Sicheritz-Ponten T."/>
            <person name="Noel C.J."/>
            <person name="Dacks J.B."/>
            <person name="Foster P.G."/>
            <person name="Simillion C."/>
            <person name="Van de Peer Y."/>
            <person name="Miranda-Saavedra D."/>
            <person name="Barton G.J."/>
            <person name="Westrop G.D."/>
            <person name="Mueller S."/>
            <person name="Dessi D."/>
            <person name="Fiori P.L."/>
            <person name="Ren Q."/>
            <person name="Paulsen I."/>
            <person name="Zhang H."/>
            <person name="Bastida-Corcuera F.D."/>
            <person name="Simoes-Barbosa A."/>
            <person name="Brown M.T."/>
            <person name="Hayes R.D."/>
            <person name="Mukherjee M."/>
            <person name="Okumura C.Y."/>
            <person name="Schneider R."/>
            <person name="Smith A.J."/>
            <person name="Vanacova S."/>
            <person name="Villalvazo M."/>
            <person name="Haas B.J."/>
            <person name="Pertea M."/>
            <person name="Feldblyum T.V."/>
            <person name="Utterback T.R."/>
            <person name="Shu C.L."/>
            <person name="Osoegawa K."/>
            <person name="de Jong P.J."/>
            <person name="Hrdy I."/>
            <person name="Horvathova L."/>
            <person name="Zubacova Z."/>
            <person name="Dolezal P."/>
            <person name="Malik S.B."/>
            <person name="Logsdon J.M. Jr."/>
            <person name="Henze K."/>
            <person name="Gupta A."/>
            <person name="Wang C.C."/>
            <person name="Dunne R.L."/>
            <person name="Upcroft J.A."/>
            <person name="Upcroft P."/>
            <person name="White O."/>
            <person name="Salzberg S.L."/>
            <person name="Tang P."/>
            <person name="Chiu C.-H."/>
            <person name="Lee Y.-S."/>
            <person name="Embley T.M."/>
            <person name="Coombs G.H."/>
            <person name="Mottram J.C."/>
            <person name="Tachezy J."/>
            <person name="Fraser-Liggett C.M."/>
            <person name="Johnson P.J."/>
        </authorList>
    </citation>
    <scope>NUCLEOTIDE SEQUENCE [LARGE SCALE GENOMIC DNA]</scope>
    <source>
        <strain evidence="2">G3</strain>
    </source>
</reference>
<dbReference type="AlphaFoldDB" id="A2ESZ4"/>